<keyword evidence="2" id="KW-0378">Hydrolase</keyword>
<comment type="caution">
    <text evidence="5">The sequence shown here is derived from an EMBL/GenBank/DDBJ whole genome shotgun (WGS) entry which is preliminary data.</text>
</comment>
<dbReference type="InterPro" id="IPR051795">
    <property type="entry name" value="Glycosyl_Hydrlase_43"/>
</dbReference>
<sequence length="605" mass="68811">MKKYVCNPVNINYRYQFNMDQRNGGKLQICREAADPSMILFKGRYYIFASMTLGVWVSDDLAHWENHKLPQELPLYDYAPDVRVLGDYVYFCASKRDENCDRYRTKDILNGPYEKIEGNFPYWDPNLFIDDDNRIYFYWGCSNMTPIYGCELDPVTMNPKGEKVELILGHPAEYGFERIGEDNSLLPASEEEIENAYQNFFKSKGQSEDSVPEQLRPFIRGMFSRKPYIEGAWMDKHNGKYYLQYAFAGTQYNTYGDGVYVSDNPLGPFSLADNAPYSYNPGGFLPGAGHGSTMTDKSGNVWHTATMRISVNHDFERRVGIWPAGFDEYGELVCNQRYGDWPYEICEGKQDIWKAPEWMLLSSGKAASASSFAAGFEPQKAIEENVQTFWRPSTSSKEEWLTVDLMDVYDVHGIQINFGDYDINIECPGEIRGTTQARYIEERDLVTRWKLEGSQDGIQWEVLSDKTNVNTDLSHDFVLIDSGKQLRYIRLSNMEVPYGQVPVVSGLRVFGLGAGSLPDKPTFKAKRTSDLDMEVQIAEDGATGHLILWGSSQDKLYHSCIVYGNEAVLDSKRIGALVKGRNYCVRVDAFNENGITEGTTANLKS</sequence>
<evidence type="ECO:0000256" key="1">
    <source>
        <dbReference type="ARBA" id="ARBA00009865"/>
    </source>
</evidence>
<dbReference type="InterPro" id="IPR023296">
    <property type="entry name" value="Glyco_hydro_beta-prop_sf"/>
</dbReference>
<dbReference type="PROSITE" id="PS50022">
    <property type="entry name" value="FA58C_3"/>
    <property type="match status" value="1"/>
</dbReference>
<proteinExistence type="inferred from homology"/>
<evidence type="ECO:0000313" key="5">
    <source>
        <dbReference type="EMBL" id="MBE5918947.1"/>
    </source>
</evidence>
<dbReference type="GO" id="GO:0005975">
    <property type="term" value="P:carbohydrate metabolic process"/>
    <property type="evidence" value="ECO:0007669"/>
    <property type="project" value="InterPro"/>
</dbReference>
<dbReference type="CDD" id="cd08982">
    <property type="entry name" value="GH43-like"/>
    <property type="match status" value="1"/>
</dbReference>
<dbReference type="SUPFAM" id="SSF49785">
    <property type="entry name" value="Galactose-binding domain-like"/>
    <property type="match status" value="1"/>
</dbReference>
<keyword evidence="3" id="KW-0326">Glycosidase</keyword>
<evidence type="ECO:0000256" key="2">
    <source>
        <dbReference type="ARBA" id="ARBA00022801"/>
    </source>
</evidence>
<feature type="domain" description="F5/8 type C" evidence="4">
    <location>
        <begin position="346"/>
        <end position="512"/>
    </location>
</feature>
<dbReference type="Pfam" id="PF04616">
    <property type="entry name" value="Glyco_hydro_43"/>
    <property type="match status" value="2"/>
</dbReference>
<accession>A0A927YMD6</accession>
<organism evidence="5 6">
    <name type="scientific">Pseudobutyrivibrio ruminis</name>
    <dbReference type="NCBI Taxonomy" id="46206"/>
    <lineage>
        <taxon>Bacteria</taxon>
        <taxon>Bacillati</taxon>
        <taxon>Bacillota</taxon>
        <taxon>Clostridia</taxon>
        <taxon>Lachnospirales</taxon>
        <taxon>Lachnospiraceae</taxon>
        <taxon>Pseudobutyrivibrio</taxon>
    </lineage>
</organism>
<protein>
    <submittedName>
        <fullName evidence="5">1,4-beta-xylanase</fullName>
    </submittedName>
</protein>
<dbReference type="GO" id="GO:0004553">
    <property type="term" value="F:hydrolase activity, hydrolyzing O-glycosyl compounds"/>
    <property type="evidence" value="ECO:0007669"/>
    <property type="project" value="InterPro"/>
</dbReference>
<dbReference type="PANTHER" id="PTHR42812:SF14">
    <property type="entry name" value="SECRETED PROTEIN"/>
    <property type="match status" value="1"/>
</dbReference>
<dbReference type="AlphaFoldDB" id="A0A927YMD6"/>
<dbReference type="Proteomes" id="UP000766246">
    <property type="component" value="Unassembled WGS sequence"/>
</dbReference>
<evidence type="ECO:0000259" key="4">
    <source>
        <dbReference type="PROSITE" id="PS50022"/>
    </source>
</evidence>
<evidence type="ECO:0000313" key="6">
    <source>
        <dbReference type="Proteomes" id="UP000766246"/>
    </source>
</evidence>
<name>A0A927YMD6_9FIRM</name>
<dbReference type="InterPro" id="IPR008979">
    <property type="entry name" value="Galactose-bd-like_sf"/>
</dbReference>
<dbReference type="InterPro" id="IPR000421">
    <property type="entry name" value="FA58C"/>
</dbReference>
<dbReference type="Pfam" id="PF00754">
    <property type="entry name" value="F5_F8_type_C"/>
    <property type="match status" value="1"/>
</dbReference>
<comment type="similarity">
    <text evidence="1">Belongs to the glycosyl hydrolase 43 family.</text>
</comment>
<dbReference type="InterPro" id="IPR006710">
    <property type="entry name" value="Glyco_hydro_43"/>
</dbReference>
<dbReference type="PANTHER" id="PTHR42812">
    <property type="entry name" value="BETA-XYLOSIDASE"/>
    <property type="match status" value="1"/>
</dbReference>
<evidence type="ECO:0000256" key="3">
    <source>
        <dbReference type="ARBA" id="ARBA00023295"/>
    </source>
</evidence>
<reference evidence="5" key="1">
    <citation type="submission" date="2019-04" db="EMBL/GenBank/DDBJ databases">
        <title>Evolution of Biomass-Degrading Anaerobic Consortia Revealed by Metagenomics.</title>
        <authorList>
            <person name="Peng X."/>
        </authorList>
    </citation>
    <scope>NUCLEOTIDE SEQUENCE</scope>
    <source>
        <strain evidence="5">SIG311</strain>
    </source>
</reference>
<dbReference type="EMBL" id="SVER01000007">
    <property type="protein sequence ID" value="MBE5918947.1"/>
    <property type="molecule type" value="Genomic_DNA"/>
</dbReference>
<dbReference type="Gene3D" id="2.115.10.20">
    <property type="entry name" value="Glycosyl hydrolase domain, family 43"/>
    <property type="match status" value="1"/>
</dbReference>
<gene>
    <name evidence="5" type="ORF">E7272_03795</name>
</gene>
<dbReference type="Gene3D" id="2.60.120.260">
    <property type="entry name" value="Galactose-binding domain-like"/>
    <property type="match status" value="1"/>
</dbReference>
<dbReference type="SUPFAM" id="SSF75005">
    <property type="entry name" value="Arabinanase/levansucrase/invertase"/>
    <property type="match status" value="1"/>
</dbReference>